<dbReference type="SUPFAM" id="SSF109604">
    <property type="entry name" value="HD-domain/PDEase-like"/>
    <property type="match status" value="1"/>
</dbReference>
<keyword evidence="2" id="KW-0548">Nucleotidyltransferase</keyword>
<dbReference type="EMBL" id="AECS01000040">
    <property type="protein sequence ID" value="EFQ03490.1"/>
    <property type="molecule type" value="Genomic_DNA"/>
</dbReference>
<dbReference type="Pfam" id="PF01467">
    <property type="entry name" value="CTP_transf_like"/>
    <property type="match status" value="1"/>
</dbReference>
<protein>
    <submittedName>
        <fullName evidence="2">Cytidylyltransferase</fullName>
    </submittedName>
</protein>
<dbReference type="InterPro" id="IPR011989">
    <property type="entry name" value="ARM-like"/>
</dbReference>
<accession>E2ZDZ4</accession>
<dbReference type="eggNOG" id="COG1057">
    <property type="taxonomic scope" value="Bacteria"/>
</dbReference>
<dbReference type="Proteomes" id="UP000003195">
    <property type="component" value="Unassembled WGS sequence"/>
</dbReference>
<gene>
    <name evidence="2" type="ORF">HMPREF9429_01696</name>
</gene>
<feature type="domain" description="Cytidyltransferase-like" evidence="1">
    <location>
        <begin position="908"/>
        <end position="1070"/>
    </location>
</feature>
<dbReference type="SUPFAM" id="SSF52374">
    <property type="entry name" value="Nucleotidylyl transferase"/>
    <property type="match status" value="1"/>
</dbReference>
<sequence>MNAYTLSNLTDMVKEGLHTRRFLKQINLTAEALDRIITRTSVDEAVAEVAFMTNEDGRFRTEAVPGVLKRHIPVLVNEPSCGWLKYCYYYILARIYPENVAYWTDDHIETVLSRDDEYGLGRAVVLQILRSLYRFERRYLPFSPLREMRFLSPEEIIENGFSEEYLKLRDISTEYYIYEFMRIGYAITPYDTLGHIGGVHYVAVYAARQLFAAGVPVDVAIVSGAAAVHDIGKYGSKKSEERRVPYLHYFYTDLCCRRVGIPEIGHIAANHSVWDLELENLPVEALLLIYADFRVKSRRENGREKVCFYTLKEAFDVILQKLDNVDEAKKHRYQRVYEKLADFEQYMTMSGVNTVLPDDFSDWPASPGKRENEEPVLQEGESVVRALTYTAIDHNIRMMRLFQKGNEFSRFLEGARSERSWKNVRNYISTLEEYFTYMTERQKTITLQFLYEILSYQDVDIRMQAARLMGNIVATFEEKYRKEIPEGVTLPPREVTSAGLFAHYMSLIVKPGWRFTQQHRNWISYCLGEFVQSALQYCDEDERREYLDILQRYYSRTNYQSEIFIVLLTALNRADIIQGATGFIETLGTFIEAALSHADLNVRVAALRCKATLVDAYDEEMYFADLLKTLRLSANEADLNEESGALFLDNLKMSTHWVIKAANIEILLHFLQMTHQPSSVMHLGTHLANVLKVSESCFVRAAAGAALLRVASHMTFTQRNEIAVELFNGLELGDLRISKYVPEYLGRLVLQLSPSEVDEFIGNIENQIVTATTHVAASMVHTVGVMVGNFQEFAERFPQEEIRNESRKRRLLYIMIKTYAHFNRELSRDAFRQMGRFIFANPVLSLDEVDFFFSHAYKKLLVLLSEQREEALDFYNNAAVLNHIYRYIGIHRLERERFDFAPPRKVCFYPGTFDPFSLGHKAIAIQIRDLGFDVYLALDEFSWSKHTQPRLMRRKIMNMSVADKEHIYPFPDDISINMANPSDLKRLKEIFAGRELYLAVGTDVIENASAYRNEPSEHSVHTLNHIAFERETRDGKYDPESFCHPVQGDLITLKLDKFYEDISSTRIRENIDLNRDISNLIDAVAQQFIYENNLYLREPAYKHVFDAKNMDISLFETHQKSEEMPSAGELNAAGYDGMCVSSYVCRDDVRSLYIEWTEKERQVIAYAAAHHVGIRELHTEFGDTDIASRIREAAEGSVASIGFLYTRMAVAAGDIREILITELMTALIAQDYAYALYHPVDAVGGYGDEAMIEALQDRGFQNIAPPGADPVYAVSLKSPVVLFRDVETVLKNPFNKNLTVLQALDKAHERLLETMRRIYPGKLILSFTPSVVHKKIINEAVRLNGVSAVNDGKRRYGPYMSVPFGKTLSDVLIPNTVTKALHIEKYFERSVRGFKMAESRYYSSVINQVKTIRSFNRPVMLIDDLLHKGYRMRMLVPYLEECGIDIKAVLTGVMTGRAADMMSEWGIRAECAYFLPTLEVWLNERDCYPFLGGDSIMQADGSGDDNPFINLVLPYVKPGFIGKGDDEAVYRYSLTCLKNALHIMETLQETYQQTFERRLTLKRLGEVVSPLRIPDMNPGVIFDKSMNPSRFIENDIEQLLRFRWKNS</sequence>
<dbReference type="Gene3D" id="1.25.10.10">
    <property type="entry name" value="Leucine-rich Repeat Variant"/>
    <property type="match status" value="1"/>
</dbReference>
<proteinExistence type="predicted"/>
<evidence type="ECO:0000259" key="1">
    <source>
        <dbReference type="Pfam" id="PF01467"/>
    </source>
</evidence>
<dbReference type="STRING" id="706434.HMPREF9429_01696"/>
<dbReference type="InterPro" id="IPR016024">
    <property type="entry name" value="ARM-type_fold"/>
</dbReference>
<reference evidence="2 3" key="1">
    <citation type="submission" date="2010-08" db="EMBL/GenBank/DDBJ databases">
        <authorList>
            <person name="Weinstock G."/>
            <person name="Sodergren E."/>
            <person name="Clifton S."/>
            <person name="Fulton L."/>
            <person name="Fulton B."/>
            <person name="Courtney L."/>
            <person name="Fronick C."/>
            <person name="Harrison M."/>
            <person name="Strong C."/>
            <person name="Farmer C."/>
            <person name="Delahaunty K."/>
            <person name="Markovic C."/>
            <person name="Hall O."/>
            <person name="Minx P."/>
            <person name="Tomlinson C."/>
            <person name="Mitreva M."/>
            <person name="Hou S."/>
            <person name="Chen J."/>
            <person name="Wollam A."/>
            <person name="Pepin K.H."/>
            <person name="Johnson M."/>
            <person name="Bhonagiri V."/>
            <person name="Zhang X."/>
            <person name="Suruliraj S."/>
            <person name="Warren W."/>
            <person name="Chinwalla A."/>
            <person name="Mardis E.R."/>
            <person name="Wilson R.K."/>
        </authorList>
    </citation>
    <scope>NUCLEOTIDE SEQUENCE [LARGE SCALE GENOMIC DNA]</scope>
    <source>
        <strain evidence="2 3">F0359</strain>
    </source>
</reference>
<comment type="caution">
    <text evidence="2">The sequence shown here is derived from an EMBL/GenBank/DDBJ whole genome shotgun (WGS) entry which is preliminary data.</text>
</comment>
<name>E2ZDZ4_9FIRM</name>
<dbReference type="InterPro" id="IPR014729">
    <property type="entry name" value="Rossmann-like_a/b/a_fold"/>
</dbReference>
<dbReference type="RefSeq" id="WP_006943037.1">
    <property type="nucleotide sequence ID" value="NZ_GL538209.1"/>
</dbReference>
<dbReference type="OrthoDB" id="1703792at2"/>
<dbReference type="InterPro" id="IPR004821">
    <property type="entry name" value="Cyt_trans-like"/>
</dbReference>
<evidence type="ECO:0000313" key="2">
    <source>
        <dbReference type="EMBL" id="EFQ03490.1"/>
    </source>
</evidence>
<dbReference type="HOGENOM" id="CLU_243330_0_0_9"/>
<dbReference type="Gene3D" id="3.40.50.620">
    <property type="entry name" value="HUPs"/>
    <property type="match status" value="1"/>
</dbReference>
<dbReference type="GO" id="GO:0016779">
    <property type="term" value="F:nucleotidyltransferase activity"/>
    <property type="evidence" value="ECO:0007669"/>
    <property type="project" value="UniProtKB-KW"/>
</dbReference>
<evidence type="ECO:0000313" key="3">
    <source>
        <dbReference type="Proteomes" id="UP000003195"/>
    </source>
</evidence>
<keyword evidence="3" id="KW-1185">Reference proteome</keyword>
<organism evidence="2 3">
    <name type="scientific">Megasphaera micronuciformis F0359</name>
    <dbReference type="NCBI Taxonomy" id="706434"/>
    <lineage>
        <taxon>Bacteria</taxon>
        <taxon>Bacillati</taxon>
        <taxon>Bacillota</taxon>
        <taxon>Negativicutes</taxon>
        <taxon>Veillonellales</taxon>
        <taxon>Veillonellaceae</taxon>
        <taxon>Megasphaera</taxon>
    </lineage>
</organism>
<dbReference type="SUPFAM" id="SSF48371">
    <property type="entry name" value="ARM repeat"/>
    <property type="match status" value="1"/>
</dbReference>
<keyword evidence="2" id="KW-0808">Transferase</keyword>